<keyword evidence="3" id="KW-1185">Reference proteome</keyword>
<feature type="compositionally biased region" description="Basic and acidic residues" evidence="1">
    <location>
        <begin position="70"/>
        <end position="87"/>
    </location>
</feature>
<dbReference type="PATRIC" id="fig|28092.6.peg.357"/>
<sequence>MFRHPVQWRGPAFDIDAAVTDQQMRPRGQWQHDTLMQRHRNALVVTTLGNILGGDVVADSANLPGAIDIPTRDQRRYGRPECVHPLP</sequence>
<proteinExistence type="predicted"/>
<reference evidence="2 3" key="1">
    <citation type="submission" date="2015-03" db="EMBL/GenBank/DDBJ databases">
        <title>Draft Genome Sequence of Burkholderia andropogonis type strain ICMP2807, isolated from Sorghum bicolor.</title>
        <authorList>
            <person name="Lopes-Santos L."/>
            <person name="Castro D.B."/>
            <person name="Ottoboni L.M."/>
            <person name="Park D."/>
            <person name="Weirc B.S."/>
            <person name="Destefano S.A."/>
        </authorList>
    </citation>
    <scope>NUCLEOTIDE SEQUENCE [LARGE SCALE GENOMIC DNA]</scope>
    <source>
        <strain evidence="2 3">ICMP2807</strain>
    </source>
</reference>
<name>A0A0F5K5U5_9BURK</name>
<dbReference type="Proteomes" id="UP000033618">
    <property type="component" value="Unassembled WGS sequence"/>
</dbReference>
<comment type="caution">
    <text evidence="2">The sequence shown here is derived from an EMBL/GenBank/DDBJ whole genome shotgun (WGS) entry which is preliminary data.</text>
</comment>
<protein>
    <submittedName>
        <fullName evidence="2">Uncharacterized protein</fullName>
    </submittedName>
</protein>
<evidence type="ECO:0000313" key="3">
    <source>
        <dbReference type="Proteomes" id="UP000033618"/>
    </source>
</evidence>
<feature type="region of interest" description="Disordered" evidence="1">
    <location>
        <begin position="68"/>
        <end position="87"/>
    </location>
</feature>
<dbReference type="EMBL" id="LAQU01000001">
    <property type="protein sequence ID" value="KKB65310.1"/>
    <property type="molecule type" value="Genomic_DNA"/>
</dbReference>
<accession>A0A0F5K5U5</accession>
<dbReference type="RefSeq" id="WP_046151923.1">
    <property type="nucleotide sequence ID" value="NZ_CP191271.1"/>
</dbReference>
<evidence type="ECO:0000313" key="2">
    <source>
        <dbReference type="EMBL" id="KKB65310.1"/>
    </source>
</evidence>
<organism evidence="2 3">
    <name type="scientific">Robbsia andropogonis</name>
    <dbReference type="NCBI Taxonomy" id="28092"/>
    <lineage>
        <taxon>Bacteria</taxon>
        <taxon>Pseudomonadati</taxon>
        <taxon>Pseudomonadota</taxon>
        <taxon>Betaproteobacteria</taxon>
        <taxon>Burkholderiales</taxon>
        <taxon>Burkholderiaceae</taxon>
        <taxon>Robbsia</taxon>
    </lineage>
</organism>
<evidence type="ECO:0000256" key="1">
    <source>
        <dbReference type="SAM" id="MobiDB-lite"/>
    </source>
</evidence>
<gene>
    <name evidence="2" type="ORF">WM40_01550</name>
</gene>
<dbReference type="AlphaFoldDB" id="A0A0F5K5U5"/>